<comment type="function">
    <text evidence="7">Transfers the glycosyl residue from UDP-Glc to the non-reducing end of alpha-1,4-glucan.</text>
</comment>
<comment type="similarity">
    <text evidence="2 7">Belongs to the glycosyltransferase 3 family.</text>
</comment>
<keyword evidence="5 7" id="KW-0320">Glycogen biosynthesis</keyword>
<evidence type="ECO:0000256" key="5">
    <source>
        <dbReference type="ARBA" id="ARBA00023056"/>
    </source>
</evidence>
<keyword evidence="4 7" id="KW-0808">Transferase</keyword>
<keyword evidence="3 7" id="KW-0328">Glycosyltransferase</keyword>
<comment type="pathway">
    <text evidence="1 7">Glycan biosynthesis; glycogen biosynthesis.</text>
</comment>
<accession>A0AA88I3T1</accession>
<gene>
    <name evidence="9" type="ORF">QYM36_004935</name>
</gene>
<evidence type="ECO:0000313" key="9">
    <source>
        <dbReference type="EMBL" id="KAK2719286.1"/>
    </source>
</evidence>
<protein>
    <recommendedName>
        <fullName evidence="7">Glycogen [starch] synthase</fullName>
        <ecNumber evidence="7">2.4.1.11</ecNumber>
    </recommendedName>
</protein>
<comment type="catalytic activity">
    <reaction evidence="6">
        <text>[(1-&gt;4)-alpha-D-glucosyl](n) + UDP-alpha-D-glucose = [(1-&gt;4)-alpha-D-glucosyl](n+1) + UDP + H(+)</text>
        <dbReference type="Rhea" id="RHEA:18549"/>
        <dbReference type="Rhea" id="RHEA-COMP:9584"/>
        <dbReference type="Rhea" id="RHEA-COMP:9587"/>
        <dbReference type="ChEBI" id="CHEBI:15378"/>
        <dbReference type="ChEBI" id="CHEBI:15444"/>
        <dbReference type="ChEBI" id="CHEBI:58223"/>
        <dbReference type="ChEBI" id="CHEBI:58885"/>
        <dbReference type="EC" id="2.4.1.11"/>
    </reaction>
    <physiologicalReaction direction="left-to-right" evidence="6">
        <dbReference type="Rhea" id="RHEA:18550"/>
    </physiologicalReaction>
</comment>
<dbReference type="EC" id="2.4.1.11" evidence="7"/>
<dbReference type="Pfam" id="PF05693">
    <property type="entry name" value="Glycogen_syn"/>
    <property type="match status" value="1"/>
</dbReference>
<reference evidence="9" key="1">
    <citation type="submission" date="2023-07" db="EMBL/GenBank/DDBJ databases">
        <title>Chromosome-level genome assembly of Artemia franciscana.</title>
        <authorList>
            <person name="Jo E."/>
        </authorList>
    </citation>
    <scope>NUCLEOTIDE SEQUENCE</scope>
    <source>
        <tissue evidence="9">Whole body</tissue>
    </source>
</reference>
<evidence type="ECO:0000256" key="3">
    <source>
        <dbReference type="ARBA" id="ARBA00022676"/>
    </source>
</evidence>
<dbReference type="AlphaFoldDB" id="A0AA88I3T1"/>
<dbReference type="EMBL" id="JAVRJZ010000008">
    <property type="protein sequence ID" value="KAK2719286.1"/>
    <property type="molecule type" value="Genomic_DNA"/>
</dbReference>
<feature type="region of interest" description="Disordered" evidence="8">
    <location>
        <begin position="90"/>
        <end position="114"/>
    </location>
</feature>
<name>A0AA88I3T1_ARTSF</name>
<evidence type="ECO:0000256" key="8">
    <source>
        <dbReference type="SAM" id="MobiDB-lite"/>
    </source>
</evidence>
<evidence type="ECO:0000256" key="4">
    <source>
        <dbReference type="ARBA" id="ARBA00022679"/>
    </source>
</evidence>
<organism evidence="9 10">
    <name type="scientific">Artemia franciscana</name>
    <name type="common">Brine shrimp</name>
    <name type="synonym">Artemia sanfranciscana</name>
    <dbReference type="NCBI Taxonomy" id="6661"/>
    <lineage>
        <taxon>Eukaryota</taxon>
        <taxon>Metazoa</taxon>
        <taxon>Ecdysozoa</taxon>
        <taxon>Arthropoda</taxon>
        <taxon>Crustacea</taxon>
        <taxon>Branchiopoda</taxon>
        <taxon>Anostraca</taxon>
        <taxon>Artemiidae</taxon>
        <taxon>Artemia</taxon>
    </lineage>
</organism>
<proteinExistence type="inferred from homology"/>
<keyword evidence="10" id="KW-1185">Reference proteome</keyword>
<evidence type="ECO:0000256" key="1">
    <source>
        <dbReference type="ARBA" id="ARBA00004964"/>
    </source>
</evidence>
<evidence type="ECO:0000256" key="2">
    <source>
        <dbReference type="ARBA" id="ARBA00010686"/>
    </source>
</evidence>
<comment type="caution">
    <text evidence="9">The sequence shown here is derived from an EMBL/GenBank/DDBJ whole genome shotgun (WGS) entry which is preliminary data.</text>
</comment>
<dbReference type="GO" id="GO:0004373">
    <property type="term" value="F:alpha-1,4-glucan glucosyltransferase (UDP-glucose donor) activity"/>
    <property type="evidence" value="ECO:0007669"/>
    <property type="project" value="UniProtKB-EC"/>
</dbReference>
<dbReference type="Gene3D" id="3.40.50.2000">
    <property type="entry name" value="Glycogen Phosphorylase B"/>
    <property type="match status" value="1"/>
</dbReference>
<dbReference type="PANTHER" id="PTHR10176:SF3">
    <property type="entry name" value="GLYCOGEN [STARCH] SYNTHASE"/>
    <property type="match status" value="1"/>
</dbReference>
<evidence type="ECO:0000256" key="7">
    <source>
        <dbReference type="RuleBase" id="RU363104"/>
    </source>
</evidence>
<dbReference type="GO" id="GO:0005978">
    <property type="term" value="P:glycogen biosynthetic process"/>
    <property type="evidence" value="ECO:0007669"/>
    <property type="project" value="UniProtKB-KW"/>
</dbReference>
<evidence type="ECO:0000313" key="10">
    <source>
        <dbReference type="Proteomes" id="UP001187531"/>
    </source>
</evidence>
<dbReference type="GO" id="GO:0005737">
    <property type="term" value="C:cytoplasm"/>
    <property type="evidence" value="ECO:0007669"/>
    <property type="project" value="TreeGrafter"/>
</dbReference>
<evidence type="ECO:0000256" key="6">
    <source>
        <dbReference type="ARBA" id="ARBA00047345"/>
    </source>
</evidence>
<sequence>MKTLYAGATWECSQVNRRFISLEDSISQLANYMHDFKHLNRRQRIAQGIETERLSDLLDWQTIAVYYRRAMQMALNKVYPELVAEKERDVHHIKNPRPISEPPSPASFRATIPTDSYSDEEIDDEFEELGHKVTKVFLV</sequence>
<dbReference type="InterPro" id="IPR008631">
    <property type="entry name" value="Glycogen_synth"/>
</dbReference>
<dbReference type="PANTHER" id="PTHR10176">
    <property type="entry name" value="GLYCOGEN SYNTHASE"/>
    <property type="match status" value="1"/>
</dbReference>
<dbReference type="Proteomes" id="UP001187531">
    <property type="component" value="Unassembled WGS sequence"/>
</dbReference>